<dbReference type="Proteomes" id="UP000282002">
    <property type="component" value="Plasmid unnamed2"/>
</dbReference>
<reference evidence="1 2" key="1">
    <citation type="submission" date="2018-12" db="EMBL/GenBank/DDBJ databases">
        <title>Complete genome sequencing of Tabrizicola sp. K13M18.</title>
        <authorList>
            <person name="Bae J.-W."/>
        </authorList>
    </citation>
    <scope>NUCLEOTIDE SEQUENCE [LARGE SCALE GENOMIC DNA]</scope>
    <source>
        <strain evidence="1 2">K13M18</strain>
        <plasmid evidence="1 2">unnamed2</plasmid>
    </source>
</reference>
<keyword evidence="1" id="KW-0614">Plasmid</keyword>
<dbReference type="InterPro" id="IPR023846">
    <property type="entry name" value="CHP04042_MSMEG0570"/>
</dbReference>
<dbReference type="NCBIfam" id="TIGR04042">
    <property type="entry name" value="MSMEG_0570_fam"/>
    <property type="match status" value="1"/>
</dbReference>
<dbReference type="KEGG" id="taw:EI545_20990"/>
<sequence>MPEVIFHIRWPDGVEEQCYSPSTIIHQHLSAGQSYPLDDFVARARAGLIEASDRVAAKYGFACSSAMDQLARIETKARRYTQNGARVICLSLQ</sequence>
<dbReference type="OrthoDB" id="195104at2"/>
<keyword evidence="2" id="KW-1185">Reference proteome</keyword>
<name>A0A3S8UCZ2_9RHOB</name>
<proteinExistence type="predicted"/>
<geneLocation type="plasmid" evidence="1">
    <name>unnamed2</name>
</geneLocation>
<accession>A0A3S8UCZ2</accession>
<dbReference type="AlphaFoldDB" id="A0A3S8UCZ2"/>
<organism evidence="1 2">
    <name type="scientific">Tabrizicola piscis</name>
    <dbReference type="NCBI Taxonomy" id="2494374"/>
    <lineage>
        <taxon>Bacteria</taxon>
        <taxon>Pseudomonadati</taxon>
        <taxon>Pseudomonadota</taxon>
        <taxon>Alphaproteobacteria</taxon>
        <taxon>Rhodobacterales</taxon>
        <taxon>Paracoccaceae</taxon>
        <taxon>Tabrizicola</taxon>
    </lineage>
</organism>
<gene>
    <name evidence="1" type="ORF">EI545_20990</name>
</gene>
<evidence type="ECO:0000313" key="2">
    <source>
        <dbReference type="Proteomes" id="UP000282002"/>
    </source>
</evidence>
<dbReference type="RefSeq" id="WP_125327910.1">
    <property type="nucleotide sequence ID" value="NZ_CP034330.1"/>
</dbReference>
<protein>
    <submittedName>
        <fullName evidence="1">MSMEG_0570 family nitrogen starvation response protein</fullName>
    </submittedName>
</protein>
<dbReference type="EMBL" id="CP034330">
    <property type="protein sequence ID" value="AZL61433.1"/>
    <property type="molecule type" value="Genomic_DNA"/>
</dbReference>
<evidence type="ECO:0000313" key="1">
    <source>
        <dbReference type="EMBL" id="AZL61433.1"/>
    </source>
</evidence>